<evidence type="ECO:0000259" key="1">
    <source>
        <dbReference type="Pfam" id="PF13539"/>
    </source>
</evidence>
<dbReference type="InterPro" id="IPR009045">
    <property type="entry name" value="Zn_M74/Hedgehog-like"/>
</dbReference>
<organism evidence="2">
    <name type="scientific">marine sediment metagenome</name>
    <dbReference type="NCBI Taxonomy" id="412755"/>
    <lineage>
        <taxon>unclassified sequences</taxon>
        <taxon>metagenomes</taxon>
        <taxon>ecological metagenomes</taxon>
    </lineage>
</organism>
<dbReference type="Pfam" id="PF13539">
    <property type="entry name" value="Peptidase_M15_4"/>
    <property type="match status" value="1"/>
</dbReference>
<protein>
    <recommendedName>
        <fullName evidence="1">Peptidase M15C domain-containing protein</fullName>
    </recommendedName>
</protein>
<dbReference type="EMBL" id="BARS01002199">
    <property type="protein sequence ID" value="GAF82677.1"/>
    <property type="molecule type" value="Genomic_DNA"/>
</dbReference>
<name>X0T3C2_9ZZZZ</name>
<reference evidence="2" key="1">
    <citation type="journal article" date="2014" name="Front. Microbiol.">
        <title>High frequency of phylogenetically diverse reductive dehalogenase-homologous genes in deep subseafloor sedimentary metagenomes.</title>
        <authorList>
            <person name="Kawai M."/>
            <person name="Futagami T."/>
            <person name="Toyoda A."/>
            <person name="Takaki Y."/>
            <person name="Nishi S."/>
            <person name="Hori S."/>
            <person name="Arai W."/>
            <person name="Tsubouchi T."/>
            <person name="Morono Y."/>
            <person name="Uchiyama I."/>
            <person name="Ito T."/>
            <person name="Fujiyama A."/>
            <person name="Inagaki F."/>
            <person name="Takami H."/>
        </authorList>
    </citation>
    <scope>NUCLEOTIDE SEQUENCE</scope>
    <source>
        <strain evidence="2">Expedition CK06-06</strain>
    </source>
</reference>
<dbReference type="InterPro" id="IPR039561">
    <property type="entry name" value="Peptidase_M15C"/>
</dbReference>
<dbReference type="GO" id="GO:0008233">
    <property type="term" value="F:peptidase activity"/>
    <property type="evidence" value="ECO:0007669"/>
    <property type="project" value="InterPro"/>
</dbReference>
<comment type="caution">
    <text evidence="2">The sequence shown here is derived from an EMBL/GenBank/DDBJ whole genome shotgun (WGS) entry which is preliminary data.</text>
</comment>
<accession>X0T3C2</accession>
<proteinExistence type="predicted"/>
<feature type="domain" description="Peptidase M15C" evidence="1">
    <location>
        <begin position="48"/>
        <end position="109"/>
    </location>
</feature>
<dbReference type="AlphaFoldDB" id="X0T3C2"/>
<dbReference type="SUPFAM" id="SSF55166">
    <property type="entry name" value="Hedgehog/DD-peptidase"/>
    <property type="match status" value="1"/>
</dbReference>
<evidence type="ECO:0000313" key="2">
    <source>
        <dbReference type="EMBL" id="GAF82677.1"/>
    </source>
</evidence>
<dbReference type="Gene3D" id="3.30.1380.10">
    <property type="match status" value="1"/>
</dbReference>
<gene>
    <name evidence="2" type="ORF">S01H1_04133</name>
</gene>
<sequence length="112" mass="13469">MSLSDEQYRFIQDLTLLFEFCIEHKIKLTGGELYRTKDQQELYFSAGKSKTMNSNHLKKLAIDLNFWIDRKLTYKKSKLQFIGDYWESLSENNRWGGNYKSFRDTPHFERVV</sequence>